<name>A0A0C2X7H6_AMAMK</name>
<feature type="transmembrane region" description="Helical" evidence="1">
    <location>
        <begin position="12"/>
        <end position="32"/>
    </location>
</feature>
<keyword evidence="1" id="KW-0812">Transmembrane</keyword>
<keyword evidence="4" id="KW-1185">Reference proteome</keyword>
<feature type="transmembrane region" description="Helical" evidence="1">
    <location>
        <begin position="226"/>
        <end position="246"/>
    </location>
</feature>
<feature type="transmembrane region" description="Helical" evidence="1">
    <location>
        <begin position="159"/>
        <end position="180"/>
    </location>
</feature>
<dbReference type="HOGENOM" id="CLU_046025_0_1_1"/>
<evidence type="ECO:0000313" key="3">
    <source>
        <dbReference type="EMBL" id="KIL64703.1"/>
    </source>
</evidence>
<feature type="transmembrane region" description="Helical" evidence="1">
    <location>
        <begin position="113"/>
        <end position="139"/>
    </location>
</feature>
<dbReference type="Pfam" id="PF20152">
    <property type="entry name" value="DUF6534"/>
    <property type="match status" value="1"/>
</dbReference>
<reference evidence="3 4" key="1">
    <citation type="submission" date="2014-04" db="EMBL/GenBank/DDBJ databases">
        <title>Evolutionary Origins and Diversification of the Mycorrhizal Mutualists.</title>
        <authorList>
            <consortium name="DOE Joint Genome Institute"/>
            <consortium name="Mycorrhizal Genomics Consortium"/>
            <person name="Kohler A."/>
            <person name="Kuo A."/>
            <person name="Nagy L.G."/>
            <person name="Floudas D."/>
            <person name="Copeland A."/>
            <person name="Barry K.W."/>
            <person name="Cichocki N."/>
            <person name="Veneault-Fourrey C."/>
            <person name="LaButti K."/>
            <person name="Lindquist E.A."/>
            <person name="Lipzen A."/>
            <person name="Lundell T."/>
            <person name="Morin E."/>
            <person name="Murat C."/>
            <person name="Riley R."/>
            <person name="Ohm R."/>
            <person name="Sun H."/>
            <person name="Tunlid A."/>
            <person name="Henrissat B."/>
            <person name="Grigoriev I.V."/>
            <person name="Hibbett D.S."/>
            <person name="Martin F."/>
        </authorList>
    </citation>
    <scope>NUCLEOTIDE SEQUENCE [LARGE SCALE GENOMIC DNA]</scope>
    <source>
        <strain evidence="3 4">Koide BX008</strain>
    </source>
</reference>
<feature type="transmembrane region" description="Helical" evidence="1">
    <location>
        <begin position="192"/>
        <end position="220"/>
    </location>
</feature>
<protein>
    <recommendedName>
        <fullName evidence="2">DUF6534 domain-containing protein</fullName>
    </recommendedName>
</protein>
<gene>
    <name evidence="3" type="ORF">M378DRAFT_571564</name>
</gene>
<dbReference type="AlphaFoldDB" id="A0A0C2X7H6"/>
<organism evidence="3 4">
    <name type="scientific">Amanita muscaria (strain Koide BX008)</name>
    <dbReference type="NCBI Taxonomy" id="946122"/>
    <lineage>
        <taxon>Eukaryota</taxon>
        <taxon>Fungi</taxon>
        <taxon>Dikarya</taxon>
        <taxon>Basidiomycota</taxon>
        <taxon>Agaricomycotina</taxon>
        <taxon>Agaricomycetes</taxon>
        <taxon>Agaricomycetidae</taxon>
        <taxon>Agaricales</taxon>
        <taxon>Pluteineae</taxon>
        <taxon>Amanitaceae</taxon>
        <taxon>Amanita</taxon>
    </lineage>
</organism>
<feature type="transmembrane region" description="Helical" evidence="1">
    <location>
        <begin position="44"/>
        <end position="63"/>
    </location>
</feature>
<dbReference type="STRING" id="946122.A0A0C2X7H6"/>
<proteinExistence type="predicted"/>
<evidence type="ECO:0000256" key="1">
    <source>
        <dbReference type="SAM" id="Phobius"/>
    </source>
</evidence>
<dbReference type="PANTHER" id="PTHR40465">
    <property type="entry name" value="CHROMOSOME 1, WHOLE GENOME SHOTGUN SEQUENCE"/>
    <property type="match status" value="1"/>
</dbReference>
<feature type="domain" description="DUF6534" evidence="2">
    <location>
        <begin position="163"/>
        <end position="250"/>
    </location>
</feature>
<dbReference type="InParanoid" id="A0A0C2X7H6"/>
<dbReference type="PANTHER" id="PTHR40465:SF1">
    <property type="entry name" value="DUF6534 DOMAIN-CONTAINING PROTEIN"/>
    <property type="match status" value="1"/>
</dbReference>
<dbReference type="OrthoDB" id="2868589at2759"/>
<dbReference type="Proteomes" id="UP000054549">
    <property type="component" value="Unassembled WGS sequence"/>
</dbReference>
<evidence type="ECO:0000313" key="4">
    <source>
        <dbReference type="Proteomes" id="UP000054549"/>
    </source>
</evidence>
<dbReference type="InterPro" id="IPR045339">
    <property type="entry name" value="DUF6534"/>
</dbReference>
<keyword evidence="1" id="KW-0472">Membrane</keyword>
<feature type="transmembrane region" description="Helical" evidence="1">
    <location>
        <begin position="83"/>
        <end position="104"/>
    </location>
</feature>
<accession>A0A0C2X7H6</accession>
<dbReference type="EMBL" id="KN818247">
    <property type="protein sequence ID" value="KIL64703.1"/>
    <property type="molecule type" value="Genomic_DNA"/>
</dbReference>
<sequence length="321" mass="36071">MTSAIDFEVLSGVHLGLLVASALWGMTSLQAIEYCRQFFKSDPLYIKVAVTVVWTCSTAHLVLQVACLQEIFTRGTKQPVTVMLPASMIFGFVVQAAVQSMYALRIFKFCHRFYVPIFCWVVATYSFAVQTTFTCLSIGGSIEEFFLLRKEHKWMMSSGYTMAAFVDIIITFAFCCLLHMNRGYVKLRTKRILEILCLLSIENGLATSLIAITIVVLFNIEKRRGIFLAFVIILVHVYALTMMILLNRRTRLRSINTKFVGLDAMKSLSFALRQQKTLPVLNITPDSSQDAYNDNTAATHSTIRLDDSTLAASEVSRKSSA</sequence>
<evidence type="ECO:0000259" key="2">
    <source>
        <dbReference type="Pfam" id="PF20152"/>
    </source>
</evidence>
<keyword evidence="1" id="KW-1133">Transmembrane helix</keyword>